<dbReference type="EMBL" id="QGKV02000299">
    <property type="protein sequence ID" value="KAF3595238.1"/>
    <property type="molecule type" value="Genomic_DNA"/>
</dbReference>
<protein>
    <submittedName>
        <fullName evidence="1">Uncharacterized protein</fullName>
    </submittedName>
</protein>
<comment type="caution">
    <text evidence="1">The sequence shown here is derived from an EMBL/GenBank/DDBJ whole genome shotgun (WGS) entry which is preliminary data.</text>
</comment>
<evidence type="ECO:0000313" key="2">
    <source>
        <dbReference type="Proteomes" id="UP000266723"/>
    </source>
</evidence>
<reference evidence="1 2" key="1">
    <citation type="journal article" date="2020" name="BMC Genomics">
        <title>Intraspecific diversification of the crop wild relative Brassica cretica Lam. using demographic model selection.</title>
        <authorList>
            <person name="Kioukis A."/>
            <person name="Michalopoulou V.A."/>
            <person name="Briers L."/>
            <person name="Pirintsos S."/>
            <person name="Studholme D.J."/>
            <person name="Pavlidis P."/>
            <person name="Sarris P.F."/>
        </authorList>
    </citation>
    <scope>NUCLEOTIDE SEQUENCE [LARGE SCALE GENOMIC DNA]</scope>
    <source>
        <strain evidence="2">cv. PFS-1207/04</strain>
    </source>
</reference>
<evidence type="ECO:0000313" key="1">
    <source>
        <dbReference type="EMBL" id="KAF3595238.1"/>
    </source>
</evidence>
<name>A0ABQ7EF68_BRACR</name>
<accession>A0ABQ7EF68</accession>
<gene>
    <name evidence="1" type="ORF">DY000_02020357</name>
</gene>
<organism evidence="1 2">
    <name type="scientific">Brassica cretica</name>
    <name type="common">Mustard</name>
    <dbReference type="NCBI Taxonomy" id="69181"/>
    <lineage>
        <taxon>Eukaryota</taxon>
        <taxon>Viridiplantae</taxon>
        <taxon>Streptophyta</taxon>
        <taxon>Embryophyta</taxon>
        <taxon>Tracheophyta</taxon>
        <taxon>Spermatophyta</taxon>
        <taxon>Magnoliopsida</taxon>
        <taxon>eudicotyledons</taxon>
        <taxon>Gunneridae</taxon>
        <taxon>Pentapetalae</taxon>
        <taxon>rosids</taxon>
        <taxon>malvids</taxon>
        <taxon>Brassicales</taxon>
        <taxon>Brassicaceae</taxon>
        <taxon>Brassiceae</taxon>
        <taxon>Brassica</taxon>
    </lineage>
</organism>
<keyword evidence="2" id="KW-1185">Reference proteome</keyword>
<proteinExistence type="predicted"/>
<sequence length="58" mass="6874">MVHRREDDNLTNFTVKVSSLQTLDYATVMRQNEVENEVEDDDKFQWLRLVTLSNTQLS</sequence>
<dbReference type="Proteomes" id="UP000266723">
    <property type="component" value="Unassembled WGS sequence"/>
</dbReference>